<comment type="caution">
    <text evidence="2">The sequence shown here is derived from an EMBL/GenBank/DDBJ whole genome shotgun (WGS) entry which is preliminary data.</text>
</comment>
<accession>A0A3A8K5F3</accession>
<proteinExistence type="predicted"/>
<organism evidence="2 3">
    <name type="scientific">Corallococcus carmarthensis</name>
    <dbReference type="NCBI Taxonomy" id="2316728"/>
    <lineage>
        <taxon>Bacteria</taxon>
        <taxon>Pseudomonadati</taxon>
        <taxon>Myxococcota</taxon>
        <taxon>Myxococcia</taxon>
        <taxon>Myxococcales</taxon>
        <taxon>Cystobacterineae</taxon>
        <taxon>Myxococcaceae</taxon>
        <taxon>Corallococcus</taxon>
    </lineage>
</organism>
<gene>
    <name evidence="2" type="ORF">D7X32_31850</name>
</gene>
<dbReference type="Gene3D" id="2.60.40.1120">
    <property type="entry name" value="Carboxypeptidase-like, regulatory domain"/>
    <property type="match status" value="1"/>
</dbReference>
<feature type="compositionally biased region" description="Low complexity" evidence="1">
    <location>
        <begin position="87"/>
        <end position="98"/>
    </location>
</feature>
<keyword evidence="3" id="KW-1185">Reference proteome</keyword>
<dbReference type="Pfam" id="PF13620">
    <property type="entry name" value="CarboxypepD_reg"/>
    <property type="match status" value="1"/>
</dbReference>
<name>A0A3A8K5F3_9BACT</name>
<dbReference type="SUPFAM" id="SSF49503">
    <property type="entry name" value="Cupredoxins"/>
    <property type="match status" value="1"/>
</dbReference>
<dbReference type="InterPro" id="IPR008969">
    <property type="entry name" value="CarboxyPept-like_regulatory"/>
</dbReference>
<protein>
    <submittedName>
        <fullName evidence="2">DUF2012 domain-containing protein</fullName>
    </submittedName>
</protein>
<dbReference type="OrthoDB" id="9772097at2"/>
<evidence type="ECO:0000313" key="2">
    <source>
        <dbReference type="EMBL" id="RKG97671.1"/>
    </source>
</evidence>
<dbReference type="InterPro" id="IPR008972">
    <property type="entry name" value="Cupredoxin"/>
</dbReference>
<reference evidence="3" key="1">
    <citation type="submission" date="2018-09" db="EMBL/GenBank/DDBJ databases">
        <authorList>
            <person name="Livingstone P.G."/>
            <person name="Whitworth D.E."/>
        </authorList>
    </citation>
    <scope>NUCLEOTIDE SEQUENCE [LARGE SCALE GENOMIC DNA]</scope>
    <source>
        <strain evidence="3">CA043D</strain>
    </source>
</reference>
<feature type="region of interest" description="Disordered" evidence="1">
    <location>
        <begin position="55"/>
        <end position="98"/>
    </location>
</feature>
<feature type="compositionally biased region" description="Low complexity" evidence="1">
    <location>
        <begin position="68"/>
        <end position="80"/>
    </location>
</feature>
<dbReference type="EMBL" id="RAWE01000167">
    <property type="protein sequence ID" value="RKG97671.1"/>
    <property type="molecule type" value="Genomic_DNA"/>
</dbReference>
<dbReference type="SUPFAM" id="SSF49464">
    <property type="entry name" value="Carboxypeptidase regulatory domain-like"/>
    <property type="match status" value="1"/>
</dbReference>
<evidence type="ECO:0000313" key="3">
    <source>
        <dbReference type="Proteomes" id="UP000268313"/>
    </source>
</evidence>
<evidence type="ECO:0000256" key="1">
    <source>
        <dbReference type="SAM" id="MobiDB-lite"/>
    </source>
</evidence>
<sequence>MRCALLDLPGAFHYDGGHRITKSSRGDRLMKLRLLGLSMVGVAGLLALPACKKEETPAPPAEVPGARPAAPTQQALPPALKDGAGTGEAAAPAPAGNGVVKGTVSFTGTPPVMADLAPSVDPACDGRPEKEQSVLVKDGKLQNVLVRVKGPVAGASAAPSTPVVVDQSKCTYVPRVQGAVAGQQVMFKNSDGTLHNVRGVVGTRPLFNVAQPPSGAPVQKPLPADAEVLRLKCDVHPWMTAYVVSNPNPYFATTAADGTFTLTGLPAGTYTLEAWHETLGTKTAEVTVKDGAPAEATFAFAATDAQAKQ</sequence>
<dbReference type="Proteomes" id="UP000268313">
    <property type="component" value="Unassembled WGS sequence"/>
</dbReference>
<dbReference type="AlphaFoldDB" id="A0A3A8K5F3"/>